<evidence type="ECO:0000313" key="2">
    <source>
        <dbReference type="Proteomes" id="UP001168821"/>
    </source>
</evidence>
<dbReference type="EMBL" id="JALNTZ010003895">
    <property type="protein sequence ID" value="KAJ3615781.1"/>
    <property type="molecule type" value="Genomic_DNA"/>
</dbReference>
<accession>A0AA38LZP9</accession>
<evidence type="ECO:0000313" key="1">
    <source>
        <dbReference type="EMBL" id="KAJ3615781.1"/>
    </source>
</evidence>
<comment type="caution">
    <text evidence="1">The sequence shown here is derived from an EMBL/GenBank/DDBJ whole genome shotgun (WGS) entry which is preliminary data.</text>
</comment>
<gene>
    <name evidence="1" type="ORF">Zmor_012300</name>
</gene>
<organism evidence="1 2">
    <name type="scientific">Zophobas morio</name>
    <dbReference type="NCBI Taxonomy" id="2755281"/>
    <lineage>
        <taxon>Eukaryota</taxon>
        <taxon>Metazoa</taxon>
        <taxon>Ecdysozoa</taxon>
        <taxon>Arthropoda</taxon>
        <taxon>Hexapoda</taxon>
        <taxon>Insecta</taxon>
        <taxon>Pterygota</taxon>
        <taxon>Neoptera</taxon>
        <taxon>Endopterygota</taxon>
        <taxon>Coleoptera</taxon>
        <taxon>Polyphaga</taxon>
        <taxon>Cucujiformia</taxon>
        <taxon>Tenebrionidae</taxon>
        <taxon>Zophobas</taxon>
    </lineage>
</organism>
<protein>
    <submittedName>
        <fullName evidence="1">Uncharacterized protein</fullName>
    </submittedName>
</protein>
<proteinExistence type="predicted"/>
<name>A0AA38LZP9_9CUCU</name>
<keyword evidence="2" id="KW-1185">Reference proteome</keyword>
<dbReference type="Proteomes" id="UP001168821">
    <property type="component" value="Unassembled WGS sequence"/>
</dbReference>
<sequence length="200" mass="23114">MSLPYWRQLLQSYLATFDNWCRRRNIIINVEKSKAHYITKKRTTSSLPLTFENKVIPCCPRLVPGGALLTISSHGDRMYIISQRSFRRRFKLFTLNFVLEANARCTTKDACIFVVHRTDHDYASMPGPMTHRAIVSSLQVRQNKLLHLMTGRLGLFATVPYIDLQGEPLGNIFRRNAIATYDRLSPHTNRLLTAEVNYEI</sequence>
<dbReference type="AlphaFoldDB" id="A0AA38LZP9"/>
<reference evidence="1" key="1">
    <citation type="journal article" date="2023" name="G3 (Bethesda)">
        <title>Whole genome assemblies of Zophobas morio and Tenebrio molitor.</title>
        <authorList>
            <person name="Kaur S."/>
            <person name="Stinson S.A."/>
            <person name="diCenzo G.C."/>
        </authorList>
    </citation>
    <scope>NUCLEOTIDE SEQUENCE</scope>
    <source>
        <strain evidence="1">QUZm001</strain>
    </source>
</reference>